<comment type="subcellular location">
    <subcellularLocation>
        <location evidence="1">Nucleus</location>
    </subcellularLocation>
</comment>
<feature type="domain" description="VQ" evidence="5">
    <location>
        <begin position="39"/>
        <end position="64"/>
    </location>
</feature>
<keyword evidence="7" id="KW-1185">Reference proteome</keyword>
<keyword evidence="2" id="KW-0597">Phosphoprotein</keyword>
<sequence length="205" mass="22293">MEDTPKILEGENPSSSKSDGVENLSTPKPISISEADGSPTTTFIQADTNSFKQVVQMLTGSPETTTNKQTSKLASPIKTGPKKPGFKLHERRNTLKNLKIIPGLDLSSMLSPTQSKIMSPSVLDLHKLVLSPITPLNSESISIDRTSNLSSLEEKVIAEKGFYLYASPVTTPRGSEPRLLPLFPVTSPRVSVGRSEEDEIFAERD</sequence>
<dbReference type="InterPro" id="IPR039611">
    <property type="entry name" value="VQ_4/11/13/19/31/33"/>
</dbReference>
<organism evidence="6 7">
    <name type="scientific">Camellia sinensis</name>
    <name type="common">Tea plant</name>
    <name type="synonym">Thea sinensis</name>
    <dbReference type="NCBI Taxonomy" id="4442"/>
    <lineage>
        <taxon>Eukaryota</taxon>
        <taxon>Viridiplantae</taxon>
        <taxon>Streptophyta</taxon>
        <taxon>Embryophyta</taxon>
        <taxon>Tracheophyta</taxon>
        <taxon>Spermatophyta</taxon>
        <taxon>Magnoliopsida</taxon>
        <taxon>eudicotyledons</taxon>
        <taxon>Gunneridae</taxon>
        <taxon>Pentapetalae</taxon>
        <taxon>asterids</taxon>
        <taxon>Ericales</taxon>
        <taxon>Theaceae</taxon>
        <taxon>Camellia</taxon>
    </lineage>
</organism>
<evidence type="ECO:0000256" key="1">
    <source>
        <dbReference type="ARBA" id="ARBA00004123"/>
    </source>
</evidence>
<reference evidence="7" key="1">
    <citation type="journal article" date="2020" name="Nat. Commun.">
        <title>Genome assembly of wild tea tree DASZ reveals pedigree and selection history of tea varieties.</title>
        <authorList>
            <person name="Zhang W."/>
            <person name="Zhang Y."/>
            <person name="Qiu H."/>
            <person name="Guo Y."/>
            <person name="Wan H."/>
            <person name="Zhang X."/>
            <person name="Scossa F."/>
            <person name="Alseekh S."/>
            <person name="Zhang Q."/>
            <person name="Wang P."/>
            <person name="Xu L."/>
            <person name="Schmidt M.H."/>
            <person name="Jia X."/>
            <person name="Li D."/>
            <person name="Zhu A."/>
            <person name="Guo F."/>
            <person name="Chen W."/>
            <person name="Ni D."/>
            <person name="Usadel B."/>
            <person name="Fernie A.R."/>
            <person name="Wen W."/>
        </authorList>
    </citation>
    <scope>NUCLEOTIDE SEQUENCE [LARGE SCALE GENOMIC DNA]</scope>
    <source>
        <strain evidence="7">cv. G240</strain>
    </source>
</reference>
<feature type="region of interest" description="Disordered" evidence="4">
    <location>
        <begin position="60"/>
        <end position="87"/>
    </location>
</feature>
<dbReference type="GO" id="GO:0005634">
    <property type="term" value="C:nucleus"/>
    <property type="evidence" value="ECO:0007669"/>
    <property type="project" value="UniProtKB-SubCell"/>
</dbReference>
<evidence type="ECO:0000256" key="2">
    <source>
        <dbReference type="ARBA" id="ARBA00022553"/>
    </source>
</evidence>
<dbReference type="EMBL" id="JACBKZ010000006">
    <property type="protein sequence ID" value="KAF5948307.1"/>
    <property type="molecule type" value="Genomic_DNA"/>
</dbReference>
<name>A0A7J7H6Z1_CAMSI</name>
<proteinExistence type="predicted"/>
<reference evidence="6 7" key="2">
    <citation type="submission" date="2020-07" db="EMBL/GenBank/DDBJ databases">
        <title>Genome assembly of wild tea tree DASZ reveals pedigree and selection history of tea varieties.</title>
        <authorList>
            <person name="Zhang W."/>
        </authorList>
    </citation>
    <scope>NUCLEOTIDE SEQUENCE [LARGE SCALE GENOMIC DNA]</scope>
    <source>
        <strain evidence="7">cv. G240</strain>
        <tissue evidence="6">Leaf</tissue>
    </source>
</reference>
<comment type="caution">
    <text evidence="6">The sequence shown here is derived from an EMBL/GenBank/DDBJ whole genome shotgun (WGS) entry which is preliminary data.</text>
</comment>
<dbReference type="InterPro" id="IPR008889">
    <property type="entry name" value="VQ"/>
</dbReference>
<keyword evidence="3" id="KW-0539">Nucleus</keyword>
<evidence type="ECO:0000313" key="7">
    <source>
        <dbReference type="Proteomes" id="UP000593564"/>
    </source>
</evidence>
<evidence type="ECO:0000256" key="3">
    <source>
        <dbReference type="ARBA" id="ARBA00023242"/>
    </source>
</evidence>
<dbReference type="Proteomes" id="UP000593564">
    <property type="component" value="Unassembled WGS sequence"/>
</dbReference>
<protein>
    <recommendedName>
        <fullName evidence="5">VQ domain-containing protein</fullName>
    </recommendedName>
</protein>
<feature type="region of interest" description="Disordered" evidence="4">
    <location>
        <begin position="1"/>
        <end position="43"/>
    </location>
</feature>
<accession>A0A7J7H6Z1</accession>
<dbReference type="PANTHER" id="PTHR33402">
    <property type="entry name" value="VQ MOTIF-CONTAINING PROTEIN 11-LIKE"/>
    <property type="match status" value="1"/>
</dbReference>
<evidence type="ECO:0000256" key="4">
    <source>
        <dbReference type="SAM" id="MobiDB-lite"/>
    </source>
</evidence>
<dbReference type="PANTHER" id="PTHR33402:SF16">
    <property type="entry name" value="VQ MOTIF-CONTAINING PROTEIN 13-RELATED"/>
    <property type="match status" value="1"/>
</dbReference>
<dbReference type="AlphaFoldDB" id="A0A7J7H6Z1"/>
<dbReference type="Pfam" id="PF05678">
    <property type="entry name" value="VQ"/>
    <property type="match status" value="1"/>
</dbReference>
<feature type="compositionally biased region" description="Polar residues" evidence="4">
    <location>
        <begin position="12"/>
        <end position="28"/>
    </location>
</feature>
<gene>
    <name evidence="6" type="ORF">HYC85_014264</name>
</gene>
<evidence type="ECO:0000313" key="6">
    <source>
        <dbReference type="EMBL" id="KAF5948307.1"/>
    </source>
</evidence>
<feature type="compositionally biased region" description="Polar residues" evidence="4">
    <location>
        <begin position="60"/>
        <end position="73"/>
    </location>
</feature>
<evidence type="ECO:0000259" key="5">
    <source>
        <dbReference type="Pfam" id="PF05678"/>
    </source>
</evidence>